<dbReference type="RefSeq" id="WP_349804071.1">
    <property type="nucleotide sequence ID" value="NZ_JBEGDP010000004.1"/>
</dbReference>
<keyword evidence="4 8" id="KW-0812">Transmembrane</keyword>
<proteinExistence type="inferred from homology"/>
<dbReference type="InterPro" id="IPR002758">
    <property type="entry name" value="Cation_antiport_E"/>
</dbReference>
<dbReference type="EMBL" id="JBEGDP010000004">
    <property type="protein sequence ID" value="MEQ7846774.1"/>
    <property type="molecule type" value="Genomic_DNA"/>
</dbReference>
<dbReference type="PANTHER" id="PTHR34584">
    <property type="entry name" value="NA(+)/H(+) ANTIPORTER SUBUNIT E1"/>
    <property type="match status" value="1"/>
</dbReference>
<sequence>MSPRMRTRRDGSSTPSRRHAVQPVSVIWLTVVWTLLWGFPDVLIVLSGVLVAVLVCLVFPMPRLRLGGRLRPLALARLLGHVAVDVVAASVQVALIVLRPRCVPRSAVVAVPLRAESDLVLTTVAVLVSLVPGSVVVETRRSTHTLYLHVLDVADEGAAQRYRDDVLALEARVLAAFAPEDPGADAAAAAAAGLAADGGGGSAGGGSAAGRTSGPPSRDTDRDREAAP</sequence>
<evidence type="ECO:0000256" key="2">
    <source>
        <dbReference type="ARBA" id="ARBA00006228"/>
    </source>
</evidence>
<protein>
    <submittedName>
        <fullName evidence="9">Na+/H+ antiporter subunit E</fullName>
    </submittedName>
</protein>
<feature type="transmembrane region" description="Helical" evidence="8">
    <location>
        <begin position="20"/>
        <end position="36"/>
    </location>
</feature>
<dbReference type="Pfam" id="PF01899">
    <property type="entry name" value="MNHE"/>
    <property type="match status" value="1"/>
</dbReference>
<evidence type="ECO:0000256" key="4">
    <source>
        <dbReference type="ARBA" id="ARBA00022692"/>
    </source>
</evidence>
<evidence type="ECO:0000256" key="1">
    <source>
        <dbReference type="ARBA" id="ARBA00004651"/>
    </source>
</evidence>
<keyword evidence="10" id="KW-1185">Reference proteome</keyword>
<comment type="caution">
    <text evidence="9">The sequence shown here is derived from an EMBL/GenBank/DDBJ whole genome shotgun (WGS) entry which is preliminary data.</text>
</comment>
<feature type="transmembrane region" description="Helical" evidence="8">
    <location>
        <begin position="119"/>
        <end position="137"/>
    </location>
</feature>
<feature type="transmembrane region" description="Helical" evidence="8">
    <location>
        <begin position="74"/>
        <end position="99"/>
    </location>
</feature>
<keyword evidence="3" id="KW-1003">Cell membrane</keyword>
<evidence type="ECO:0000256" key="6">
    <source>
        <dbReference type="ARBA" id="ARBA00023136"/>
    </source>
</evidence>
<comment type="similarity">
    <text evidence="2">Belongs to the CPA3 antiporters (TC 2.A.63) subunit E family.</text>
</comment>
<feature type="compositionally biased region" description="Gly residues" evidence="7">
    <location>
        <begin position="196"/>
        <end position="208"/>
    </location>
</feature>
<evidence type="ECO:0000256" key="3">
    <source>
        <dbReference type="ARBA" id="ARBA00022475"/>
    </source>
</evidence>
<evidence type="ECO:0000256" key="7">
    <source>
        <dbReference type="SAM" id="MobiDB-lite"/>
    </source>
</evidence>
<reference evidence="9 10" key="1">
    <citation type="submission" date="2024-02" db="EMBL/GenBank/DDBJ databases">
        <title>Full genome sequence of Nocardioides kribbensis.</title>
        <authorList>
            <person name="Poletto B.L."/>
            <person name="Silva G."/>
            <person name="Galante D."/>
            <person name="Campos K.R."/>
            <person name="Santos M.B.N."/>
            <person name="Sacchi C.T."/>
        </authorList>
    </citation>
    <scope>NUCLEOTIDE SEQUENCE [LARGE SCALE GENOMIC DNA]</scope>
    <source>
        <strain evidence="9 10">O4R</strain>
    </source>
</reference>
<evidence type="ECO:0000256" key="5">
    <source>
        <dbReference type="ARBA" id="ARBA00022989"/>
    </source>
</evidence>
<name>A0ABV1NW81_9ACTN</name>
<feature type="region of interest" description="Disordered" evidence="7">
    <location>
        <begin position="196"/>
        <end position="228"/>
    </location>
</feature>
<keyword evidence="6 8" id="KW-0472">Membrane</keyword>
<dbReference type="NCBIfam" id="NF006521">
    <property type="entry name" value="PRK08965.1-5"/>
    <property type="match status" value="1"/>
</dbReference>
<feature type="transmembrane region" description="Helical" evidence="8">
    <location>
        <begin position="42"/>
        <end position="62"/>
    </location>
</feature>
<organism evidence="9 10">
    <name type="scientific">Nocardioides kribbensis</name>
    <dbReference type="NCBI Taxonomy" id="305517"/>
    <lineage>
        <taxon>Bacteria</taxon>
        <taxon>Bacillati</taxon>
        <taxon>Actinomycetota</taxon>
        <taxon>Actinomycetes</taxon>
        <taxon>Propionibacteriales</taxon>
        <taxon>Nocardioidaceae</taxon>
        <taxon>Nocardioides</taxon>
    </lineage>
</organism>
<keyword evidence="5 8" id="KW-1133">Transmembrane helix</keyword>
<dbReference type="Proteomes" id="UP001482520">
    <property type="component" value="Unassembled WGS sequence"/>
</dbReference>
<gene>
    <name evidence="9" type="ORF">V6R90_05745</name>
</gene>
<evidence type="ECO:0000313" key="9">
    <source>
        <dbReference type="EMBL" id="MEQ7846774.1"/>
    </source>
</evidence>
<comment type="subcellular location">
    <subcellularLocation>
        <location evidence="1">Cell membrane</location>
        <topology evidence="1">Multi-pass membrane protein</topology>
    </subcellularLocation>
</comment>
<accession>A0ABV1NW81</accession>
<evidence type="ECO:0000256" key="8">
    <source>
        <dbReference type="SAM" id="Phobius"/>
    </source>
</evidence>
<evidence type="ECO:0000313" key="10">
    <source>
        <dbReference type="Proteomes" id="UP001482520"/>
    </source>
</evidence>
<feature type="compositionally biased region" description="Basic and acidic residues" evidence="7">
    <location>
        <begin position="218"/>
        <end position="228"/>
    </location>
</feature>
<dbReference type="PANTHER" id="PTHR34584:SF1">
    <property type="entry name" value="NA(+)_H(+) ANTIPORTER SUBUNIT E1"/>
    <property type="match status" value="1"/>
</dbReference>